<keyword evidence="2" id="KW-1185">Reference proteome</keyword>
<dbReference type="RefSeq" id="WP_034296626.1">
    <property type="nucleotide sequence ID" value="NZ_CP091519.2"/>
</dbReference>
<dbReference type="Proteomes" id="UP000254209">
    <property type="component" value="Unassembled WGS sequence"/>
</dbReference>
<name>A0A376BM04_9NEIS</name>
<dbReference type="EMBL" id="UFSO01000002">
    <property type="protein sequence ID" value="SSY70711.1"/>
    <property type="molecule type" value="Genomic_DNA"/>
</dbReference>
<evidence type="ECO:0000313" key="1">
    <source>
        <dbReference type="EMBL" id="SSY70711.1"/>
    </source>
</evidence>
<protein>
    <recommendedName>
        <fullName evidence="3">Histidine phosphatase superfamily (Branch 1)</fullName>
    </recommendedName>
</protein>
<gene>
    <name evidence="1" type="ORF">NCTC10283_00820</name>
</gene>
<organism evidence="1 2">
    <name type="scientific">Alysiella crassa</name>
    <dbReference type="NCBI Taxonomy" id="153491"/>
    <lineage>
        <taxon>Bacteria</taxon>
        <taxon>Pseudomonadati</taxon>
        <taxon>Pseudomonadota</taxon>
        <taxon>Betaproteobacteria</taxon>
        <taxon>Neisseriales</taxon>
        <taxon>Neisseriaceae</taxon>
        <taxon>Alysiella</taxon>
    </lineage>
</organism>
<reference evidence="1 2" key="1">
    <citation type="submission" date="2018-06" db="EMBL/GenBank/DDBJ databases">
        <authorList>
            <consortium name="Pathogen Informatics"/>
            <person name="Doyle S."/>
        </authorList>
    </citation>
    <scope>NUCLEOTIDE SEQUENCE [LARGE SCALE GENOMIC DNA]</scope>
    <source>
        <strain evidence="1 2">NCTC10283</strain>
    </source>
</reference>
<accession>A0A376BM04</accession>
<dbReference type="STRING" id="1120980.GCA_000745955_01244"/>
<dbReference type="InterPro" id="IPR029033">
    <property type="entry name" value="His_PPase_superfam"/>
</dbReference>
<proteinExistence type="predicted"/>
<evidence type="ECO:0008006" key="3">
    <source>
        <dbReference type="Google" id="ProtNLM"/>
    </source>
</evidence>
<sequence length="176" mass="20156">MKTIYLIRHADDAAQMAEKLPRPAKLYTSELTQSTAQVICDKWHVRHEILPCLLAHDYRSEAEAPALAPPMMLGMPHFATQVIETKPTFKFEDLNANVETFLKLAPKLPHRTTCVVHGEWLHLLLWRVLGFRVDAADEIAAFHAWQAQTPNPVAWYLHIGDSWETWLQVLDLDGVR</sequence>
<dbReference type="OrthoDB" id="9082843at2"/>
<evidence type="ECO:0000313" key="2">
    <source>
        <dbReference type="Proteomes" id="UP000254209"/>
    </source>
</evidence>
<dbReference type="AlphaFoldDB" id="A0A376BM04"/>
<dbReference type="SUPFAM" id="SSF53254">
    <property type="entry name" value="Phosphoglycerate mutase-like"/>
    <property type="match status" value="1"/>
</dbReference>